<evidence type="ECO:0000256" key="1">
    <source>
        <dbReference type="SAM" id="MobiDB-lite"/>
    </source>
</evidence>
<gene>
    <name evidence="2" type="ORF">BS50DRAFT_682623</name>
</gene>
<keyword evidence="3" id="KW-1185">Reference proteome</keyword>
<feature type="region of interest" description="Disordered" evidence="1">
    <location>
        <begin position="133"/>
        <end position="160"/>
    </location>
</feature>
<feature type="compositionally biased region" description="Basic residues" evidence="1">
    <location>
        <begin position="149"/>
        <end position="160"/>
    </location>
</feature>
<accession>A0A2T2N024</accession>
<dbReference type="AlphaFoldDB" id="A0A2T2N024"/>
<evidence type="ECO:0000313" key="3">
    <source>
        <dbReference type="Proteomes" id="UP000240883"/>
    </source>
</evidence>
<dbReference type="Proteomes" id="UP000240883">
    <property type="component" value="Unassembled WGS sequence"/>
</dbReference>
<feature type="compositionally biased region" description="Polar residues" evidence="1">
    <location>
        <begin position="39"/>
        <end position="60"/>
    </location>
</feature>
<feature type="region of interest" description="Disordered" evidence="1">
    <location>
        <begin position="38"/>
        <end position="115"/>
    </location>
</feature>
<reference evidence="2 3" key="1">
    <citation type="journal article" date="2018" name="Front. Microbiol.">
        <title>Genome-Wide Analysis of Corynespora cassiicola Leaf Fall Disease Putative Effectors.</title>
        <authorList>
            <person name="Lopez D."/>
            <person name="Ribeiro S."/>
            <person name="Label P."/>
            <person name="Fumanal B."/>
            <person name="Venisse J.S."/>
            <person name="Kohler A."/>
            <person name="de Oliveira R.R."/>
            <person name="Labutti K."/>
            <person name="Lipzen A."/>
            <person name="Lail K."/>
            <person name="Bauer D."/>
            <person name="Ohm R.A."/>
            <person name="Barry K.W."/>
            <person name="Spatafora J."/>
            <person name="Grigoriev I.V."/>
            <person name="Martin F.M."/>
            <person name="Pujade-Renaud V."/>
        </authorList>
    </citation>
    <scope>NUCLEOTIDE SEQUENCE [LARGE SCALE GENOMIC DNA]</scope>
    <source>
        <strain evidence="2 3">Philippines</strain>
    </source>
</reference>
<name>A0A2T2N024_CORCC</name>
<proteinExistence type="predicted"/>
<protein>
    <submittedName>
        <fullName evidence="2">Uncharacterized protein</fullName>
    </submittedName>
</protein>
<feature type="non-terminal residue" evidence="2">
    <location>
        <position position="1"/>
    </location>
</feature>
<sequence length="160" mass="17539">MATSPSLSAGESIATVKDDTMYVGMDLYGLDEDEVTAHKSASGSAVLYETTSPRSPTLTEHATKENLRKRKRSQSVAGTDEYDKSQSAGRGIPRAREHSALATRGSLPADPVITSMENRMSQLEYRVKALEDQAKRAESRLAALNHDSKRARSTRRKAQK</sequence>
<evidence type="ECO:0000313" key="2">
    <source>
        <dbReference type="EMBL" id="PSN58787.1"/>
    </source>
</evidence>
<organism evidence="2 3">
    <name type="scientific">Corynespora cassiicola Philippines</name>
    <dbReference type="NCBI Taxonomy" id="1448308"/>
    <lineage>
        <taxon>Eukaryota</taxon>
        <taxon>Fungi</taxon>
        <taxon>Dikarya</taxon>
        <taxon>Ascomycota</taxon>
        <taxon>Pezizomycotina</taxon>
        <taxon>Dothideomycetes</taxon>
        <taxon>Pleosporomycetidae</taxon>
        <taxon>Pleosporales</taxon>
        <taxon>Corynesporascaceae</taxon>
        <taxon>Corynespora</taxon>
    </lineage>
</organism>
<dbReference type="EMBL" id="KZ678197">
    <property type="protein sequence ID" value="PSN58787.1"/>
    <property type="molecule type" value="Genomic_DNA"/>
</dbReference>